<comment type="caution">
    <text evidence="10">The sequence shown here is derived from an EMBL/GenBank/DDBJ whole genome shotgun (WGS) entry which is preliminary data.</text>
</comment>
<sequence length="363" mass="40760">MNTLILRSLTLVLALGLVQGFEYNEKDLETEESMSNLYQRWRDHHNLQETTHAEKHKQFKAFKSNLQHVHKTNKMNKLYTLKLNQYAGMTNDEFMSKHTGFKSKRHMHHMLHQSERNEVTNFMYADAVDVPRAVDWRKEAVTPVRTQGICGSCWAFSTVDSVEGINQIRTKKLVRLSPQQLIDCDIHGVNNRACDGGIMGDAFEFITKNGGITTEENYPYTGVNVTCNAAKAADHAVSIDGYENVPEENEDALLKAVAHQPVSVAVDAQSNDFQLYAMGVFTGECGTDVNHGVTAVGYGETDDGVKYWIIRTSWGESWGEKGYMRLLRGVPDKKGVCGVAVYGAYPLKNSDKNPKSSLNREEL</sequence>
<evidence type="ECO:0000256" key="7">
    <source>
        <dbReference type="SAM" id="SignalP"/>
    </source>
</evidence>
<dbReference type="InterPro" id="IPR039417">
    <property type="entry name" value="Peptidase_C1A_papain-like"/>
</dbReference>
<dbReference type="InterPro" id="IPR000668">
    <property type="entry name" value="Peptidase_C1A_C"/>
</dbReference>
<feature type="signal peptide" evidence="7">
    <location>
        <begin position="1"/>
        <end position="20"/>
    </location>
</feature>
<feature type="domain" description="Peptidase C1A papain C-terminal" evidence="8">
    <location>
        <begin position="130"/>
        <end position="347"/>
    </location>
</feature>
<protein>
    <recommendedName>
        <fullName evidence="12">Cysteine protease</fullName>
    </recommendedName>
</protein>
<keyword evidence="6" id="KW-1015">Disulfide bond</keyword>
<dbReference type="GO" id="GO:0008234">
    <property type="term" value="F:cysteine-type peptidase activity"/>
    <property type="evidence" value="ECO:0007669"/>
    <property type="project" value="UniProtKB-KW"/>
</dbReference>
<evidence type="ECO:0000256" key="3">
    <source>
        <dbReference type="ARBA" id="ARBA00022729"/>
    </source>
</evidence>
<dbReference type="SMART" id="SM00848">
    <property type="entry name" value="Inhibitor_I29"/>
    <property type="match status" value="1"/>
</dbReference>
<keyword evidence="4" id="KW-0378">Hydrolase</keyword>
<keyword evidence="5" id="KW-0788">Thiol protease</keyword>
<evidence type="ECO:0000313" key="10">
    <source>
        <dbReference type="EMBL" id="CAH1419127.1"/>
    </source>
</evidence>
<organism evidence="10 11">
    <name type="scientific">Lactuca virosa</name>
    <dbReference type="NCBI Taxonomy" id="75947"/>
    <lineage>
        <taxon>Eukaryota</taxon>
        <taxon>Viridiplantae</taxon>
        <taxon>Streptophyta</taxon>
        <taxon>Embryophyta</taxon>
        <taxon>Tracheophyta</taxon>
        <taxon>Spermatophyta</taxon>
        <taxon>Magnoliopsida</taxon>
        <taxon>eudicotyledons</taxon>
        <taxon>Gunneridae</taxon>
        <taxon>Pentapetalae</taxon>
        <taxon>asterids</taxon>
        <taxon>campanulids</taxon>
        <taxon>Asterales</taxon>
        <taxon>Asteraceae</taxon>
        <taxon>Cichorioideae</taxon>
        <taxon>Cichorieae</taxon>
        <taxon>Lactucinae</taxon>
        <taxon>Lactuca</taxon>
    </lineage>
</organism>
<proteinExistence type="inferred from homology"/>
<feature type="domain" description="Cathepsin propeptide inhibitor" evidence="9">
    <location>
        <begin position="38"/>
        <end position="94"/>
    </location>
</feature>
<dbReference type="FunFam" id="3.90.70.10:FF:000023">
    <property type="entry name" value="Senescence-specific cysteine protease SAG39"/>
    <property type="match status" value="1"/>
</dbReference>
<dbReference type="SMART" id="SM00645">
    <property type="entry name" value="Pept_C1"/>
    <property type="match status" value="1"/>
</dbReference>
<dbReference type="PRINTS" id="PR00705">
    <property type="entry name" value="PAPAIN"/>
</dbReference>
<keyword evidence="3 7" id="KW-0732">Signal</keyword>
<dbReference type="AlphaFoldDB" id="A0AAU9LXK1"/>
<comment type="similarity">
    <text evidence="1">Belongs to the peptidase C1 family.</text>
</comment>
<dbReference type="Proteomes" id="UP001157418">
    <property type="component" value="Unassembled WGS sequence"/>
</dbReference>
<dbReference type="PROSITE" id="PS00639">
    <property type="entry name" value="THIOL_PROTEASE_HIS"/>
    <property type="match status" value="1"/>
</dbReference>
<dbReference type="InterPro" id="IPR000169">
    <property type="entry name" value="Pept_cys_AS"/>
</dbReference>
<dbReference type="CDD" id="cd02248">
    <property type="entry name" value="Peptidase_C1A"/>
    <property type="match status" value="1"/>
</dbReference>
<evidence type="ECO:0000313" key="11">
    <source>
        <dbReference type="Proteomes" id="UP001157418"/>
    </source>
</evidence>
<evidence type="ECO:0000256" key="2">
    <source>
        <dbReference type="ARBA" id="ARBA00022670"/>
    </source>
</evidence>
<evidence type="ECO:0000256" key="6">
    <source>
        <dbReference type="ARBA" id="ARBA00023157"/>
    </source>
</evidence>
<dbReference type="Pfam" id="PF08246">
    <property type="entry name" value="Inhibitor_I29"/>
    <property type="match status" value="1"/>
</dbReference>
<dbReference type="InterPro" id="IPR025660">
    <property type="entry name" value="Pept_his_AS"/>
</dbReference>
<dbReference type="GO" id="GO:0006508">
    <property type="term" value="P:proteolysis"/>
    <property type="evidence" value="ECO:0007669"/>
    <property type="project" value="UniProtKB-KW"/>
</dbReference>
<keyword evidence="11" id="KW-1185">Reference proteome</keyword>
<name>A0AAU9LXK1_9ASTR</name>
<dbReference type="InterPro" id="IPR013128">
    <property type="entry name" value="Peptidase_C1A"/>
</dbReference>
<evidence type="ECO:0000256" key="4">
    <source>
        <dbReference type="ARBA" id="ARBA00022801"/>
    </source>
</evidence>
<evidence type="ECO:0000256" key="5">
    <source>
        <dbReference type="ARBA" id="ARBA00022807"/>
    </source>
</evidence>
<dbReference type="EMBL" id="CAKMRJ010000224">
    <property type="protein sequence ID" value="CAH1419127.1"/>
    <property type="molecule type" value="Genomic_DNA"/>
</dbReference>
<dbReference type="SUPFAM" id="SSF54001">
    <property type="entry name" value="Cysteine proteinases"/>
    <property type="match status" value="1"/>
</dbReference>
<evidence type="ECO:0008006" key="12">
    <source>
        <dbReference type="Google" id="ProtNLM"/>
    </source>
</evidence>
<dbReference type="InterPro" id="IPR038765">
    <property type="entry name" value="Papain-like_cys_pep_sf"/>
</dbReference>
<evidence type="ECO:0000256" key="1">
    <source>
        <dbReference type="ARBA" id="ARBA00008455"/>
    </source>
</evidence>
<dbReference type="PANTHER" id="PTHR12411">
    <property type="entry name" value="CYSTEINE PROTEASE FAMILY C1-RELATED"/>
    <property type="match status" value="1"/>
</dbReference>
<evidence type="ECO:0000259" key="9">
    <source>
        <dbReference type="SMART" id="SM00848"/>
    </source>
</evidence>
<keyword evidence="2" id="KW-0645">Protease</keyword>
<accession>A0AAU9LXK1</accession>
<dbReference type="PROSITE" id="PS00139">
    <property type="entry name" value="THIOL_PROTEASE_CYS"/>
    <property type="match status" value="1"/>
</dbReference>
<dbReference type="InterPro" id="IPR013201">
    <property type="entry name" value="Prot_inhib_I29"/>
</dbReference>
<feature type="chain" id="PRO_5043717650" description="Cysteine protease" evidence="7">
    <location>
        <begin position="21"/>
        <end position="363"/>
    </location>
</feature>
<dbReference type="Pfam" id="PF00112">
    <property type="entry name" value="Peptidase_C1"/>
    <property type="match status" value="1"/>
</dbReference>
<dbReference type="Gene3D" id="3.90.70.10">
    <property type="entry name" value="Cysteine proteinases"/>
    <property type="match status" value="1"/>
</dbReference>
<reference evidence="10 11" key="1">
    <citation type="submission" date="2022-01" db="EMBL/GenBank/DDBJ databases">
        <authorList>
            <person name="Xiong W."/>
            <person name="Schranz E."/>
        </authorList>
    </citation>
    <scope>NUCLEOTIDE SEQUENCE [LARGE SCALE GENOMIC DNA]</scope>
</reference>
<gene>
    <name evidence="10" type="ORF">LVIROSA_LOCUS6683</name>
</gene>
<evidence type="ECO:0000259" key="8">
    <source>
        <dbReference type="SMART" id="SM00645"/>
    </source>
</evidence>